<keyword evidence="1 4" id="KW-0489">Methyltransferase</keyword>
<dbReference type="SUPFAM" id="SSF53335">
    <property type="entry name" value="S-adenosyl-L-methionine-dependent methyltransferases"/>
    <property type="match status" value="1"/>
</dbReference>
<comment type="caution">
    <text evidence="4">The sequence shown here is derived from an EMBL/GenBank/DDBJ whole genome shotgun (WGS) entry which is preliminary data.</text>
</comment>
<dbReference type="InterPro" id="IPR029063">
    <property type="entry name" value="SAM-dependent_MTases_sf"/>
</dbReference>
<dbReference type="InterPro" id="IPR041698">
    <property type="entry name" value="Methyltransf_25"/>
</dbReference>
<evidence type="ECO:0000313" key="4">
    <source>
        <dbReference type="EMBL" id="GAA1941742.1"/>
    </source>
</evidence>
<dbReference type="GO" id="GO:0032259">
    <property type="term" value="P:methylation"/>
    <property type="evidence" value="ECO:0007669"/>
    <property type="project" value="UniProtKB-KW"/>
</dbReference>
<dbReference type="Gene3D" id="3.40.50.150">
    <property type="entry name" value="Vaccinia Virus protein VP39"/>
    <property type="match status" value="1"/>
</dbReference>
<dbReference type="EMBL" id="BAAANN010000002">
    <property type="protein sequence ID" value="GAA1941742.1"/>
    <property type="molecule type" value="Genomic_DNA"/>
</dbReference>
<dbReference type="CDD" id="cd02440">
    <property type="entry name" value="AdoMet_MTases"/>
    <property type="match status" value="1"/>
</dbReference>
<dbReference type="GO" id="GO:0008168">
    <property type="term" value="F:methyltransferase activity"/>
    <property type="evidence" value="ECO:0007669"/>
    <property type="project" value="UniProtKB-KW"/>
</dbReference>
<reference evidence="5" key="1">
    <citation type="journal article" date="2019" name="Int. J. Syst. Evol. Microbiol.">
        <title>The Global Catalogue of Microorganisms (GCM) 10K type strain sequencing project: providing services to taxonomists for standard genome sequencing and annotation.</title>
        <authorList>
            <consortium name="The Broad Institute Genomics Platform"/>
            <consortium name="The Broad Institute Genome Sequencing Center for Infectious Disease"/>
            <person name="Wu L."/>
            <person name="Ma J."/>
        </authorList>
    </citation>
    <scope>NUCLEOTIDE SEQUENCE [LARGE SCALE GENOMIC DNA]</scope>
    <source>
        <strain evidence="5">JCM 14545</strain>
    </source>
</reference>
<evidence type="ECO:0000313" key="5">
    <source>
        <dbReference type="Proteomes" id="UP001501116"/>
    </source>
</evidence>
<gene>
    <name evidence="4" type="ORF">GCM10009754_06410</name>
</gene>
<feature type="domain" description="Methyltransferase" evidence="3">
    <location>
        <begin position="40"/>
        <end position="132"/>
    </location>
</feature>
<sequence length="252" mass="27323">MVDQAFSDPGLAEVYDSLHPWYSRDDLAFYLPLVLEASAVLDVGCGTGALLHRAREAGHSGRLCGLDPADGMLARARNRADIEWVLGDLSSVSWERAFDLVVMTGHALQVFLTDRDLAGALAKIRRALIAGGRFACETRNPAARAWEGWVPGNAVEVVTADGTTVRAAHQVQARWGDLVRFTTTFSSPKWAGPRRSESTLRFLDADSLADAFAEAGLRIDEQFGDWNRGPLTATSPEIITIARATPYPAGDI</sequence>
<proteinExistence type="predicted"/>
<accession>A0ABP5BF68</accession>
<keyword evidence="5" id="KW-1185">Reference proteome</keyword>
<organism evidence="4 5">
    <name type="scientific">Amycolatopsis minnesotensis</name>
    <dbReference type="NCBI Taxonomy" id="337894"/>
    <lineage>
        <taxon>Bacteria</taxon>
        <taxon>Bacillati</taxon>
        <taxon>Actinomycetota</taxon>
        <taxon>Actinomycetes</taxon>
        <taxon>Pseudonocardiales</taxon>
        <taxon>Pseudonocardiaceae</taxon>
        <taxon>Amycolatopsis</taxon>
    </lineage>
</organism>
<dbReference type="Proteomes" id="UP001501116">
    <property type="component" value="Unassembled WGS sequence"/>
</dbReference>
<evidence type="ECO:0000256" key="1">
    <source>
        <dbReference type="ARBA" id="ARBA00022603"/>
    </source>
</evidence>
<dbReference type="RefSeq" id="WP_344413158.1">
    <property type="nucleotide sequence ID" value="NZ_BAAANN010000002.1"/>
</dbReference>
<dbReference type="PANTHER" id="PTHR43861:SF1">
    <property type="entry name" value="TRANS-ACONITATE 2-METHYLTRANSFERASE"/>
    <property type="match status" value="1"/>
</dbReference>
<protein>
    <submittedName>
        <fullName evidence="4">Class I SAM-dependent methyltransferase</fullName>
    </submittedName>
</protein>
<keyword evidence="2" id="KW-0808">Transferase</keyword>
<dbReference type="Pfam" id="PF13649">
    <property type="entry name" value="Methyltransf_25"/>
    <property type="match status" value="1"/>
</dbReference>
<dbReference type="PANTHER" id="PTHR43861">
    <property type="entry name" value="TRANS-ACONITATE 2-METHYLTRANSFERASE-RELATED"/>
    <property type="match status" value="1"/>
</dbReference>
<evidence type="ECO:0000259" key="3">
    <source>
        <dbReference type="Pfam" id="PF13649"/>
    </source>
</evidence>
<evidence type="ECO:0000256" key="2">
    <source>
        <dbReference type="ARBA" id="ARBA00022679"/>
    </source>
</evidence>
<name>A0ABP5BF68_9PSEU</name>